<dbReference type="EMBL" id="KT965093">
    <property type="protein sequence ID" value="AMQ46008.1"/>
    <property type="molecule type" value="Genomic_DNA"/>
</dbReference>
<organism evidence="3">
    <name type="scientific">Acinetobacter towneri</name>
    <dbReference type="NCBI Taxonomy" id="202956"/>
    <lineage>
        <taxon>Bacteria</taxon>
        <taxon>Pseudomonadati</taxon>
        <taxon>Pseudomonadota</taxon>
        <taxon>Gammaproteobacteria</taxon>
        <taxon>Moraxellales</taxon>
        <taxon>Moraxellaceae</taxon>
        <taxon>Acinetobacter</taxon>
    </lineage>
</organism>
<proteinExistence type="inferred from homology"/>
<dbReference type="Gene3D" id="3.90.1530.30">
    <property type="match status" value="1"/>
</dbReference>
<geneLocation type="plasmid" evidence="3">
    <name>pNDM-GJ02</name>
</geneLocation>
<accession>A0A142ECX0</accession>
<dbReference type="Gene3D" id="1.10.10.2830">
    <property type="match status" value="1"/>
</dbReference>
<reference evidence="3" key="1">
    <citation type="submission" date="2017-07" db="EMBL/GenBank/DDBJ databases">
        <authorList>
            <person name="Zhou D."/>
            <person name="Huang Y."/>
            <person name="Yuan J."/>
            <person name="Huang L."/>
            <person name="Tong Y."/>
        </authorList>
    </citation>
    <scope>NUCLEOTIDE SEQUENCE</scope>
    <source>
        <strain evidence="3">G295</strain>
        <plasmid evidence="3">pNDM-GJ02</plasmid>
    </source>
</reference>
<dbReference type="NCBIfam" id="TIGR00180">
    <property type="entry name" value="parB_part"/>
    <property type="match status" value="1"/>
</dbReference>
<dbReference type="SMART" id="SM00470">
    <property type="entry name" value="ParB"/>
    <property type="match status" value="1"/>
</dbReference>
<dbReference type="PANTHER" id="PTHR33375">
    <property type="entry name" value="CHROMOSOME-PARTITIONING PROTEIN PARB-RELATED"/>
    <property type="match status" value="1"/>
</dbReference>
<dbReference type="Pfam" id="PF02195">
    <property type="entry name" value="ParB_N"/>
    <property type="match status" value="1"/>
</dbReference>
<evidence type="ECO:0000256" key="1">
    <source>
        <dbReference type="ARBA" id="ARBA00006295"/>
    </source>
</evidence>
<comment type="similarity">
    <text evidence="1">Belongs to the ParB family.</text>
</comment>
<protein>
    <submittedName>
        <fullName evidence="3">Chromosome partitioning protein ParB</fullName>
    </submittedName>
</protein>
<dbReference type="InterPro" id="IPR003115">
    <property type="entry name" value="ParB_N"/>
</dbReference>
<keyword evidence="3" id="KW-0614">Plasmid</keyword>
<dbReference type="GO" id="GO:0007059">
    <property type="term" value="P:chromosome segregation"/>
    <property type="evidence" value="ECO:0007669"/>
    <property type="project" value="TreeGrafter"/>
</dbReference>
<dbReference type="InterPro" id="IPR050336">
    <property type="entry name" value="Chromosome_partition/occlusion"/>
</dbReference>
<dbReference type="GO" id="GO:0005694">
    <property type="term" value="C:chromosome"/>
    <property type="evidence" value="ECO:0007669"/>
    <property type="project" value="TreeGrafter"/>
</dbReference>
<dbReference type="PANTHER" id="PTHR33375:SF1">
    <property type="entry name" value="CHROMOSOME-PARTITIONING PROTEIN PARB-RELATED"/>
    <property type="match status" value="1"/>
</dbReference>
<evidence type="ECO:0000259" key="2">
    <source>
        <dbReference type="SMART" id="SM00470"/>
    </source>
</evidence>
<dbReference type="SUPFAM" id="SSF110849">
    <property type="entry name" value="ParB/Sulfiredoxin"/>
    <property type="match status" value="1"/>
</dbReference>
<dbReference type="SUPFAM" id="SSF109709">
    <property type="entry name" value="KorB DNA-binding domain-like"/>
    <property type="match status" value="1"/>
</dbReference>
<dbReference type="InterPro" id="IPR036086">
    <property type="entry name" value="ParB/Sulfiredoxin_sf"/>
</dbReference>
<name>A0A142ECX0_9GAMM</name>
<feature type="domain" description="ParB-like N-terminal" evidence="2">
    <location>
        <begin position="40"/>
        <end position="133"/>
    </location>
</feature>
<dbReference type="AlphaFoldDB" id="A0A142ECX0"/>
<sequence>MAKKPLIVDFDDAFEMEQAFINAAGTGKVALVSSTENNIVDLPIELIDFSEHQPRIITDKVLQDVEKLAKSIETNGQIYPIVVIKKEETYELVGGEKRFRAVRDVLKHKTIRAIIRDDKSTEKTALISLIDNLHRSNLSDFELVNAIQKHCDEFGYTIQNIEFITQKYQLDQSKYFRLMSFYKLPNYIKEDLKIHPKAISGATAQQLLTELNKLVLKFNHQLVEDTTLTIWKKYLNEFTETNRPSKKFIYQIEKALTVQETAKKQDQSIENASLVNKMILKNKNGLKFGSIKIEKSLNGKTVLNIRTSLNAEFNQEKIEKLEEFLAGLDDHP</sequence>
<evidence type="ECO:0000313" key="3">
    <source>
        <dbReference type="EMBL" id="AMQ46008.1"/>
    </source>
</evidence>
<dbReference type="RefSeq" id="WP_001085468.1">
    <property type="nucleotide sequence ID" value="NZ_CP090385.1"/>
</dbReference>
<gene>
    <name evidence="3" type="primary">parB</name>
</gene>
<dbReference type="InterPro" id="IPR004437">
    <property type="entry name" value="ParB/RepB/Spo0J"/>
</dbReference>
<dbReference type="GeneID" id="69464769"/>
<dbReference type="GO" id="GO:0003677">
    <property type="term" value="F:DNA binding"/>
    <property type="evidence" value="ECO:0007669"/>
    <property type="project" value="InterPro"/>
</dbReference>